<keyword evidence="2" id="KW-0378">Hydrolase</keyword>
<evidence type="ECO:0000313" key="8">
    <source>
        <dbReference type="EMBL" id="TQJ09362.1"/>
    </source>
</evidence>
<evidence type="ECO:0000256" key="2">
    <source>
        <dbReference type="ARBA" id="ARBA00022801"/>
    </source>
</evidence>
<accession>A0A542E1Z0</accession>
<feature type="compositionally biased region" description="Low complexity" evidence="5">
    <location>
        <begin position="1816"/>
        <end position="1826"/>
    </location>
</feature>
<dbReference type="GO" id="GO:0005524">
    <property type="term" value="F:ATP binding"/>
    <property type="evidence" value="ECO:0007669"/>
    <property type="project" value="UniProtKB-KW"/>
</dbReference>
<dbReference type="EMBL" id="VFMN01000001">
    <property type="protein sequence ID" value="TQJ09362.1"/>
    <property type="molecule type" value="Genomic_DNA"/>
</dbReference>
<sequence>MQGAAGTPVDAPVDAPLVEVLTAPVVSFGMAHSGLPFLHRVVVTPPAGTDVLEDVVVTAAVVDAHGTVLTRPWRTHVDAVRGDVPLVVDEPALRLDPQTMTALEEETAAEVVVSVTARDLATATGHTPVRVLAARQWTVDPAAPVLSLELLATFVQPNHPAVGRLVGRAAQLLEERTRSGSLAVTEATAERRDAVVEAVADAVVDAGVHYAEPPASWGYGQKVRTPGDVLDDRIGTCLDTTVLLASALEHIGITPVLWVARGHAFLGWWRTAHLGLPDAASLEVATAANAVDLRRMGVLETTLLTRERKPPRDLFRRATQAPRDAYFTGGSSDLVGVVDVGMARLLRLLPVPARQVRADGVVEVVEYIPPDPYAAPPPATPYGDPDVTTAPRTPRADRPAPPPRVQAWKNALLDLTLRNRLLNLDGPMTSLPLVTPPDALGTLASLLQQGRTVSVRAVDDLAGTIAGEGRKDAYALPGDVLRGMLALRATTYSRFPGDDHRAALQRLRFRARTQLQETGANPLYLTLGRLDWRLGDRELRAPLLLLPVEIKGVVQPLRIAADEAGGVTLNHSLLEKLRLEYGFTVDGLLEDGELPTRPGTDEVDVDAVVRRVREAIAAADLPFRVEEDAVLGIIAFTGYLLWRDLDEHWETFLERPLVRHLALTPADSYSGGQPPDLGGALLDEVVAVSPVPTDGAQAEAVAAAAAGGTFVLEGPPGTGKSQTITAILADQLRLGRRVLFVAEKGAALDVVRRRLGEVGLLPFALDLHDESARPAEVRARLRSALAQVARPDEDGYRVAAGEVAGTTSTLADYARRLHEPNATGVGLYAAHQQRLARGVGPVLTVPESAVTGPLDTDAVRRAVVAAVPLLDAARGTAAWAVASRVPAATELADALTATDPAVERAVAAVSSLGPGSRCAAALLAARSPLVLSSVTWLLSDRAVPAGVVEESRTERWRAARDELLARTEHARTAFAGIDGIGPGVASVDLAPVRQAVREAASSFFLGRKRRLLAAAAPVLEHASPGTEVDAKRLPELVETLAGVVEQARSVVAGWRALPGGSALPADTNVLTDEGLARVHAGLADVERDRGLVDALPADVAPLAATARATDPPLPGPVAEAVDAAAGALERTLRLLAAVDDDVEAFARRDGLLTAWAATAPERAADAPRWAGLTRRVAAAEALAPLSASLPDARRELLDGAVPAEDAVAALDRGLAAAGEQERWVAGGFDGFDAERHDRSVARFVAGADALRRSLTTALPAKLVEARPFRPGAFFGKVGQLEREIGRTRGGLSVRRLVERYGDVIQAITPCVLVSPDSLARFVPPGSMHFDLVVFDEASQITVADAVGALGRADAAVIAGDSKQMPPSAFAQLARADVDEVQEELEVVPDEESILGEAVHAGVGRLWLSWHYRSQDESLIAFSNLAYYEDRLSSFPAHPAQSGDTGISFHRVPGRFLRSRRRGAGPQDLPGGLLRTNPVEASAVVEEVLRRWRARERSIGVVTFNLQQRQLIEQMLWDSGVEGVAESLAAKQDGLFVKNLENVQGDERDVVLFSTGFSANDDGVLPLNFGPLNRSGGERRLNVAVTRARRRVMVFSSFDPEDLRVEQTGSVGIRDLRRYLEVAKYGVAQGLGPTVARLDTPVAAARSGVDRHRDEIATALRATGLEVRTAVGLSDFQVDVTAGLPGRAPSLAVLLDSAVWAARRTVGDRDALPVTVLQQVMGWPDVARVWLPSWLADPDGVVAELVARARAAAERPVVSGERIVTLAGGPVERGPQDAPVEDDPPQDAVVADELPPQDTLFGDEALLGAPPAPPPAAEADPLGLDGDAGGVAEPFTPYVPPSIRPRAALDGLTTPRRTAAVAVVIREVVEAEGPVSRSRLGRLVAGAHGLTRVTADRQSRLDAVVPGDLRRDAEGFVWPPERDPLRWEGYRTWDGPPRERPLDDVAVRELANALVDVVLRSMGIGEDELLRETARLFGVGRVTAPVRERLGAALQDAVRDGRLAVRGGVVSLT</sequence>
<proteinExistence type="predicted"/>
<comment type="caution">
    <text evidence="8">The sequence shown here is derived from an EMBL/GenBank/DDBJ whole genome shotgun (WGS) entry which is preliminary data.</text>
</comment>
<name>A0A542E1Z0_9MICO</name>
<dbReference type="Gene3D" id="3.10.620.30">
    <property type="match status" value="1"/>
</dbReference>
<dbReference type="PANTHER" id="PTHR43788:SF8">
    <property type="entry name" value="DNA-BINDING PROTEIN SMUBP-2"/>
    <property type="match status" value="1"/>
</dbReference>
<evidence type="ECO:0000313" key="9">
    <source>
        <dbReference type="Proteomes" id="UP000317893"/>
    </source>
</evidence>
<dbReference type="CDD" id="cd18808">
    <property type="entry name" value="SF1_C_Upf1"/>
    <property type="match status" value="1"/>
</dbReference>
<dbReference type="OrthoDB" id="9757917at2"/>
<dbReference type="SUPFAM" id="SSF52540">
    <property type="entry name" value="P-loop containing nucleoside triphosphate hydrolases"/>
    <property type="match status" value="1"/>
</dbReference>
<feature type="domain" description="DUF3320" evidence="6">
    <location>
        <begin position="1854"/>
        <end position="1897"/>
    </location>
</feature>
<evidence type="ECO:0000259" key="7">
    <source>
        <dbReference type="Pfam" id="PF13087"/>
    </source>
</evidence>
<dbReference type="InterPro" id="IPR025103">
    <property type="entry name" value="DUF4011"/>
</dbReference>
<evidence type="ECO:0000256" key="1">
    <source>
        <dbReference type="ARBA" id="ARBA00022741"/>
    </source>
</evidence>
<dbReference type="InterPro" id="IPR050534">
    <property type="entry name" value="Coronavir_polyprotein_1ab"/>
</dbReference>
<keyword evidence="3" id="KW-0347">Helicase</keyword>
<evidence type="ECO:0000256" key="3">
    <source>
        <dbReference type="ARBA" id="ARBA00022806"/>
    </source>
</evidence>
<gene>
    <name evidence="8" type="ORF">FB458_2473</name>
</gene>
<evidence type="ECO:0000256" key="5">
    <source>
        <dbReference type="SAM" id="MobiDB-lite"/>
    </source>
</evidence>
<dbReference type="Pfam" id="PF13087">
    <property type="entry name" value="AAA_12"/>
    <property type="match status" value="1"/>
</dbReference>
<dbReference type="GO" id="GO:0016787">
    <property type="term" value="F:hydrolase activity"/>
    <property type="evidence" value="ECO:0007669"/>
    <property type="project" value="UniProtKB-KW"/>
</dbReference>
<dbReference type="InterPro" id="IPR047187">
    <property type="entry name" value="SF1_C_Upf1"/>
</dbReference>
<feature type="region of interest" description="Disordered" evidence="5">
    <location>
        <begin position="372"/>
        <end position="404"/>
    </location>
</feature>
<dbReference type="InterPro" id="IPR041679">
    <property type="entry name" value="DNA2/NAM7-like_C"/>
</dbReference>
<dbReference type="InterPro" id="IPR021754">
    <property type="entry name" value="DUF3320"/>
</dbReference>
<dbReference type="Proteomes" id="UP000317893">
    <property type="component" value="Unassembled WGS sequence"/>
</dbReference>
<keyword evidence="4" id="KW-0067">ATP-binding</keyword>
<reference evidence="8 9" key="1">
    <citation type="submission" date="2019-06" db="EMBL/GenBank/DDBJ databases">
        <title>Sequencing the genomes of 1000 actinobacteria strains.</title>
        <authorList>
            <person name="Klenk H.-P."/>
        </authorList>
    </citation>
    <scope>NUCLEOTIDE SEQUENCE [LARGE SCALE GENOMIC DNA]</scope>
    <source>
        <strain evidence="8 9">DSM 18607</strain>
    </source>
</reference>
<feature type="region of interest" description="Disordered" evidence="5">
    <location>
        <begin position="1765"/>
        <end position="1826"/>
    </location>
</feature>
<feature type="domain" description="DNA2/NAM7 helicase-like C-terminal" evidence="7">
    <location>
        <begin position="1394"/>
        <end position="1595"/>
    </location>
</feature>
<dbReference type="Pfam" id="PF13195">
    <property type="entry name" value="DUF4011"/>
    <property type="match status" value="1"/>
</dbReference>
<dbReference type="Pfam" id="PF11784">
    <property type="entry name" value="DUF3320"/>
    <property type="match status" value="1"/>
</dbReference>
<dbReference type="GO" id="GO:0043139">
    <property type="term" value="F:5'-3' DNA helicase activity"/>
    <property type="evidence" value="ECO:0007669"/>
    <property type="project" value="TreeGrafter"/>
</dbReference>
<keyword evidence="1" id="KW-0547">Nucleotide-binding</keyword>
<protein>
    <submittedName>
        <fullName evidence="8">AAA domain-containing protein</fullName>
    </submittedName>
</protein>
<feature type="compositionally biased region" description="Low complexity" evidence="5">
    <location>
        <begin position="381"/>
        <end position="393"/>
    </location>
</feature>
<organism evidence="8 9">
    <name type="scientific">Lapillicoccus jejuensis</name>
    <dbReference type="NCBI Taxonomy" id="402171"/>
    <lineage>
        <taxon>Bacteria</taxon>
        <taxon>Bacillati</taxon>
        <taxon>Actinomycetota</taxon>
        <taxon>Actinomycetes</taxon>
        <taxon>Micrococcales</taxon>
        <taxon>Intrasporangiaceae</taxon>
        <taxon>Lapillicoccus</taxon>
    </lineage>
</organism>
<evidence type="ECO:0000256" key="4">
    <source>
        <dbReference type="ARBA" id="ARBA00022840"/>
    </source>
</evidence>
<evidence type="ECO:0000259" key="6">
    <source>
        <dbReference type="Pfam" id="PF11784"/>
    </source>
</evidence>
<dbReference type="InterPro" id="IPR027417">
    <property type="entry name" value="P-loop_NTPase"/>
</dbReference>
<keyword evidence="9" id="KW-1185">Reference proteome</keyword>
<dbReference type="Gene3D" id="3.40.50.300">
    <property type="entry name" value="P-loop containing nucleotide triphosphate hydrolases"/>
    <property type="match status" value="3"/>
</dbReference>
<dbReference type="RefSeq" id="WP_141848747.1">
    <property type="nucleotide sequence ID" value="NZ_BAAAPR010000014.1"/>
</dbReference>
<dbReference type="PANTHER" id="PTHR43788">
    <property type="entry name" value="DNA2/NAM7 HELICASE FAMILY MEMBER"/>
    <property type="match status" value="1"/>
</dbReference>